<organism evidence="1 2">
    <name type="scientific">Acanthoscelides obtectus</name>
    <name type="common">Bean weevil</name>
    <name type="synonym">Bruchus obtectus</name>
    <dbReference type="NCBI Taxonomy" id="200917"/>
    <lineage>
        <taxon>Eukaryota</taxon>
        <taxon>Metazoa</taxon>
        <taxon>Ecdysozoa</taxon>
        <taxon>Arthropoda</taxon>
        <taxon>Hexapoda</taxon>
        <taxon>Insecta</taxon>
        <taxon>Pterygota</taxon>
        <taxon>Neoptera</taxon>
        <taxon>Endopterygota</taxon>
        <taxon>Coleoptera</taxon>
        <taxon>Polyphaga</taxon>
        <taxon>Cucujiformia</taxon>
        <taxon>Chrysomeloidea</taxon>
        <taxon>Chrysomelidae</taxon>
        <taxon>Bruchinae</taxon>
        <taxon>Bruchini</taxon>
        <taxon>Acanthoscelides</taxon>
    </lineage>
</organism>
<proteinExistence type="predicted"/>
<dbReference type="Proteomes" id="UP001152888">
    <property type="component" value="Unassembled WGS sequence"/>
</dbReference>
<keyword evidence="2" id="KW-1185">Reference proteome</keyword>
<accession>A0A9P0PKW2</accession>
<sequence>MPYRNNKGRKRKILRYLLTRNKEATVKIYVEAQLSSPLNQMYPYMLKNFSCIRWLGFNGCIKQQSLEELNTPRDVWKRKLMVQPIISVEKLIGCSKGCTI</sequence>
<evidence type="ECO:0000313" key="1">
    <source>
        <dbReference type="EMBL" id="CAH1990048.1"/>
    </source>
</evidence>
<name>A0A9P0PKW2_ACAOB</name>
<comment type="caution">
    <text evidence="1">The sequence shown here is derived from an EMBL/GenBank/DDBJ whole genome shotgun (WGS) entry which is preliminary data.</text>
</comment>
<dbReference type="EMBL" id="CAKOFQ010007078">
    <property type="protein sequence ID" value="CAH1990048.1"/>
    <property type="molecule type" value="Genomic_DNA"/>
</dbReference>
<protein>
    <submittedName>
        <fullName evidence="1">Uncharacterized protein</fullName>
    </submittedName>
</protein>
<evidence type="ECO:0000313" key="2">
    <source>
        <dbReference type="Proteomes" id="UP001152888"/>
    </source>
</evidence>
<reference evidence="1" key="1">
    <citation type="submission" date="2022-03" db="EMBL/GenBank/DDBJ databases">
        <authorList>
            <person name="Sayadi A."/>
        </authorList>
    </citation>
    <scope>NUCLEOTIDE SEQUENCE</scope>
</reference>
<dbReference type="AlphaFoldDB" id="A0A9P0PKW2"/>
<gene>
    <name evidence="1" type="ORF">ACAOBT_LOCUS19427</name>
</gene>